<protein>
    <submittedName>
        <fullName evidence="1">Uncharacterized protein</fullName>
    </submittedName>
</protein>
<evidence type="ECO:0000313" key="1">
    <source>
        <dbReference type="EMBL" id="KAJ1174931.1"/>
    </source>
</evidence>
<sequence>MRPNAAPSCLVITYELTSNRRPIFDIPNIEAILQFFDPIRHRNGAASGIYVRERDIVEADVERKETPHRLPPTIHLQKINNIYTLEVRTNENSSIY</sequence>
<dbReference type="EMBL" id="JANPWB010000006">
    <property type="protein sequence ID" value="KAJ1174931.1"/>
    <property type="molecule type" value="Genomic_DNA"/>
</dbReference>
<proteinExistence type="predicted"/>
<dbReference type="AlphaFoldDB" id="A0AAV7TEX2"/>
<keyword evidence="2" id="KW-1185">Reference proteome</keyword>
<reference evidence="1" key="1">
    <citation type="journal article" date="2022" name="bioRxiv">
        <title>Sequencing and chromosome-scale assembly of the giantPleurodeles waltlgenome.</title>
        <authorList>
            <person name="Brown T."/>
            <person name="Elewa A."/>
            <person name="Iarovenko S."/>
            <person name="Subramanian E."/>
            <person name="Araus A.J."/>
            <person name="Petzold A."/>
            <person name="Susuki M."/>
            <person name="Suzuki K.-i.T."/>
            <person name="Hayashi T."/>
            <person name="Toyoda A."/>
            <person name="Oliveira C."/>
            <person name="Osipova E."/>
            <person name="Leigh N.D."/>
            <person name="Simon A."/>
            <person name="Yun M.H."/>
        </authorList>
    </citation>
    <scope>NUCLEOTIDE SEQUENCE</scope>
    <source>
        <strain evidence="1">20211129_DDA</strain>
        <tissue evidence="1">Liver</tissue>
    </source>
</reference>
<name>A0AAV7TEX2_PLEWA</name>
<evidence type="ECO:0000313" key="2">
    <source>
        <dbReference type="Proteomes" id="UP001066276"/>
    </source>
</evidence>
<comment type="caution">
    <text evidence="1">The sequence shown here is derived from an EMBL/GenBank/DDBJ whole genome shotgun (WGS) entry which is preliminary data.</text>
</comment>
<gene>
    <name evidence="1" type="ORF">NDU88_000222</name>
</gene>
<organism evidence="1 2">
    <name type="scientific">Pleurodeles waltl</name>
    <name type="common">Iberian ribbed newt</name>
    <dbReference type="NCBI Taxonomy" id="8319"/>
    <lineage>
        <taxon>Eukaryota</taxon>
        <taxon>Metazoa</taxon>
        <taxon>Chordata</taxon>
        <taxon>Craniata</taxon>
        <taxon>Vertebrata</taxon>
        <taxon>Euteleostomi</taxon>
        <taxon>Amphibia</taxon>
        <taxon>Batrachia</taxon>
        <taxon>Caudata</taxon>
        <taxon>Salamandroidea</taxon>
        <taxon>Salamandridae</taxon>
        <taxon>Pleurodelinae</taxon>
        <taxon>Pleurodeles</taxon>
    </lineage>
</organism>
<dbReference type="Proteomes" id="UP001066276">
    <property type="component" value="Chromosome 3_2"/>
</dbReference>
<accession>A0AAV7TEX2</accession>